<dbReference type="AlphaFoldDB" id="A0A6S6ZLP5"/>
<feature type="compositionally biased region" description="Low complexity" evidence="1">
    <location>
        <begin position="49"/>
        <end position="80"/>
    </location>
</feature>
<reference evidence="2 3" key="1">
    <citation type="submission" date="2020-04" db="EMBL/GenBank/DDBJ databases">
        <authorList>
            <person name="De Canck E."/>
        </authorList>
    </citation>
    <scope>NUCLEOTIDE SEQUENCE [LARGE SCALE GENOMIC DNA]</scope>
    <source>
        <strain evidence="2 3">LMG 26690</strain>
    </source>
</reference>
<feature type="compositionally biased region" description="Low complexity" evidence="1">
    <location>
        <begin position="716"/>
        <end position="733"/>
    </location>
</feature>
<name>A0A6S6ZLP5_9BURK</name>
<accession>A0A6S6ZLP5</accession>
<protein>
    <recommendedName>
        <fullName evidence="4">Carbohydrate-binding family V/XII</fullName>
    </recommendedName>
</protein>
<keyword evidence="3" id="KW-1185">Reference proteome</keyword>
<evidence type="ECO:0000313" key="2">
    <source>
        <dbReference type="EMBL" id="CAB3684420.1"/>
    </source>
</evidence>
<feature type="region of interest" description="Disordered" evidence="1">
    <location>
        <begin position="716"/>
        <end position="756"/>
    </location>
</feature>
<feature type="region of interest" description="Disordered" evidence="1">
    <location>
        <begin position="841"/>
        <end position="873"/>
    </location>
</feature>
<organism evidence="2 3">
    <name type="scientific">Achromobacter animicus</name>
    <dbReference type="NCBI Taxonomy" id="1389935"/>
    <lineage>
        <taxon>Bacteria</taxon>
        <taxon>Pseudomonadati</taxon>
        <taxon>Pseudomonadota</taxon>
        <taxon>Betaproteobacteria</taxon>
        <taxon>Burkholderiales</taxon>
        <taxon>Alcaligenaceae</taxon>
        <taxon>Achromobacter</taxon>
    </lineage>
</organism>
<proteinExistence type="predicted"/>
<sequence>MNCVSRMLHLHDWFSRLPATSGDAARRLRMTRVVLGVAAGTSLAFGAAAQPQNAGQPPSAPTTQTAAAQPGAGQQDSSAARALQWPRSFTAPDGKRVELYQPQIDTWTADRLTGRMAVAVGPAKGSPTYGVAEFSARADVNKPAGLVRLSDIRVERVQVPTAPQEAARLRSELEARIPANGVVTPLDALQLSYALSQNNPPAKTVPVNNTPPRIIYRTVPAILGLVDGAPAWTQLPDTQGWRRVINTRALILGDNAGRLYLQAAGHWYEAGDINGPWRTVAQPSPALLAAADAARRGPAADPLMPHDGKAPHRAPDVEVSTVPAELLITIGQAELRPVPGTSLLSVTNADHAVFMNPGDNRYYLLVSGRWFRGARLEGPWSYVPGKDLPRDFARIPPRDPQGGVLVSVPGTPQAREAVIASTIPQTATVSRSAAKLQVEYAGGAPVLRPIDGTTLHYATNSPVPVIQAEGRYYALSNAVWFVSDSPTGPWRVADHVPPAIYAIPASSPLHYVTYVQVYGATPQSVVFGYSPGYMGVVVAPDGTVVYGTGYSYPPTIVQNTWVGYPPSYGYNAAFDSAAGFAFGFAAAEAWGGAAPYWGPYYGAPYWGGVDVNKVDVYGAWGGSGTVTHAAGWNGWTGTEWQGAHAEGYNPQTGAAFEGTRGAAYNEYTGNAAAGRRGAYTDPVTGASGAGRAGAVENDDGQWAAGRQNVRTNADTGRTTYSAASATGTAGQGADSVDRRGATYNRNTGSGAAWNNGNVYADHNGNVYEHNDNGWQQHTSSGWQPVQPNTQSNYLNAQRQARDYSTQPGGMDGGGWQNRMNESAGGWQGRSDGGWQGRAEGGWQGRGEGGWQGRGMEGRSFGGFGGFRGGGFRR</sequence>
<evidence type="ECO:0008006" key="4">
    <source>
        <dbReference type="Google" id="ProtNLM"/>
    </source>
</evidence>
<gene>
    <name evidence="2" type="ORF">LMG26690_01778</name>
</gene>
<dbReference type="Proteomes" id="UP000494214">
    <property type="component" value="Unassembled WGS sequence"/>
</dbReference>
<dbReference type="RefSeq" id="WP_254594930.1">
    <property type="nucleotide sequence ID" value="NZ_CADIJM010000002.1"/>
</dbReference>
<evidence type="ECO:0000256" key="1">
    <source>
        <dbReference type="SAM" id="MobiDB-lite"/>
    </source>
</evidence>
<evidence type="ECO:0000313" key="3">
    <source>
        <dbReference type="Proteomes" id="UP000494214"/>
    </source>
</evidence>
<feature type="region of interest" description="Disordered" evidence="1">
    <location>
        <begin position="49"/>
        <end position="81"/>
    </location>
</feature>
<dbReference type="EMBL" id="CADIJM010000002">
    <property type="protein sequence ID" value="CAB3684420.1"/>
    <property type="molecule type" value="Genomic_DNA"/>
</dbReference>
<feature type="compositionally biased region" description="Polar residues" evidence="1">
    <location>
        <begin position="743"/>
        <end position="756"/>
    </location>
</feature>